<evidence type="ECO:0000313" key="3">
    <source>
        <dbReference type="Proteomes" id="UP000178602"/>
    </source>
</evidence>
<feature type="domain" description="GerMN" evidence="1">
    <location>
        <begin position="63"/>
        <end position="171"/>
    </location>
</feature>
<dbReference type="EMBL" id="MEUG01000001">
    <property type="protein sequence ID" value="OGC28136.1"/>
    <property type="molecule type" value="Genomic_DNA"/>
</dbReference>
<accession>A0A1F4T6C2</accession>
<gene>
    <name evidence="2" type="ORF">A3K49_04010</name>
</gene>
<comment type="caution">
    <text evidence="2">The sequence shown here is derived from an EMBL/GenBank/DDBJ whole genome shotgun (WGS) entry which is preliminary data.</text>
</comment>
<dbReference type="InterPro" id="IPR019606">
    <property type="entry name" value="GerMN"/>
</dbReference>
<evidence type="ECO:0000313" key="2">
    <source>
        <dbReference type="EMBL" id="OGC28136.1"/>
    </source>
</evidence>
<protein>
    <recommendedName>
        <fullName evidence="1">GerMN domain-containing protein</fullName>
    </recommendedName>
</protein>
<proteinExistence type="predicted"/>
<name>A0A1F4T6C2_UNCSA</name>
<organism evidence="2 3">
    <name type="scientific">candidate division WOR-1 bacterium RIFOXYC12_FULL_54_18</name>
    <dbReference type="NCBI Taxonomy" id="1802584"/>
    <lineage>
        <taxon>Bacteria</taxon>
        <taxon>Bacillati</taxon>
        <taxon>Saganbacteria</taxon>
    </lineage>
</organism>
<dbReference type="AlphaFoldDB" id="A0A1F4T6C2"/>
<sequence length="178" mass="20227">MKIKKAKKRTKRLDWRWLWWSAAFLLFILIVLFGFWALGELTEKQAADQRPAIADQTSGTKIKLYFYNERSASILPVERIIPESKAPLRAAIQMLINGELTDEEKNAGFATEFPHPGFKLIRADLDKGTLTLEFTDIPGFTTGGASRVELLADQIEKTARQFPGVRSVRFLPDTLFQP</sequence>
<reference evidence="2 3" key="1">
    <citation type="journal article" date="2016" name="Nat. Commun.">
        <title>Thousands of microbial genomes shed light on interconnected biogeochemical processes in an aquifer system.</title>
        <authorList>
            <person name="Anantharaman K."/>
            <person name="Brown C.T."/>
            <person name="Hug L.A."/>
            <person name="Sharon I."/>
            <person name="Castelle C.J."/>
            <person name="Probst A.J."/>
            <person name="Thomas B.C."/>
            <person name="Singh A."/>
            <person name="Wilkins M.J."/>
            <person name="Karaoz U."/>
            <person name="Brodie E.L."/>
            <person name="Williams K.H."/>
            <person name="Hubbard S.S."/>
            <person name="Banfield J.F."/>
        </authorList>
    </citation>
    <scope>NUCLEOTIDE SEQUENCE [LARGE SCALE GENOMIC DNA]</scope>
</reference>
<dbReference type="Proteomes" id="UP000178602">
    <property type="component" value="Unassembled WGS sequence"/>
</dbReference>
<evidence type="ECO:0000259" key="1">
    <source>
        <dbReference type="Pfam" id="PF10646"/>
    </source>
</evidence>
<dbReference type="Pfam" id="PF10646">
    <property type="entry name" value="Germane"/>
    <property type="match status" value="1"/>
</dbReference>